<dbReference type="Proteomes" id="UP000008898">
    <property type="component" value="Chromosome"/>
</dbReference>
<gene>
    <name evidence="1" type="ordered locus">zobellia_3223</name>
</gene>
<dbReference type="HOGENOM" id="CLU_2959989_0_0_10"/>
<dbReference type="AlphaFoldDB" id="G0L7E6"/>
<evidence type="ECO:0000313" key="1">
    <source>
        <dbReference type="EMBL" id="CAZ97361.1"/>
    </source>
</evidence>
<proteinExistence type="predicted"/>
<evidence type="ECO:0000313" key="2">
    <source>
        <dbReference type="Proteomes" id="UP000008898"/>
    </source>
</evidence>
<name>G0L7E6_ZOBGA</name>
<accession>G0L7E6</accession>
<sequence>MYIGLGKSRKGRGLQCPDSLGLKESTLIWGFLFWRPLGGLYPYIIGKDTFVPPKTIAEF</sequence>
<protein>
    <submittedName>
        <fullName evidence="1">Uncharacterized protein</fullName>
    </submittedName>
</protein>
<reference evidence="2" key="1">
    <citation type="submission" date="2009-07" db="EMBL/GenBank/DDBJ databases">
        <title>Complete genome sequence of Zobellia galactanivorans Dsij.</title>
        <authorList>
            <consortium name="Genoscope - CEA"/>
        </authorList>
    </citation>
    <scope>NUCLEOTIDE SEQUENCE [LARGE SCALE GENOMIC DNA]</scope>
    <source>
        <strain evidence="2">DSM 12802 / CCUG 47099 / CIP 106680 / NCIMB 13871 / Dsij</strain>
    </source>
</reference>
<reference evidence="1 2" key="2">
    <citation type="journal article" date="2012" name="Environ. Microbiol.">
        <title>Characterization of the first alginolytic operons in a marine bacterium: from their emergence in marine Flavobacteriia to their independent transfers to marine Proteobacteria and human gut Bacteroides.</title>
        <authorList>
            <person name="Thomas F."/>
            <person name="Barbeyron T."/>
            <person name="Tonon T."/>
            <person name="Genicot S."/>
            <person name="Czjzek M."/>
            <person name="Michel G."/>
        </authorList>
    </citation>
    <scope>NUCLEOTIDE SEQUENCE [LARGE SCALE GENOMIC DNA]</scope>
    <source>
        <strain evidence="2">DSM 12802 / CCUG 47099 / CIP 106680 / NCIMB 13871 / Dsij</strain>
    </source>
</reference>
<organism evidence="1 2">
    <name type="scientific">Zobellia galactanivorans (strain DSM 12802 / CCUG 47099 / CIP 106680 / NCIMB 13871 / Dsij)</name>
    <dbReference type="NCBI Taxonomy" id="63186"/>
    <lineage>
        <taxon>Bacteria</taxon>
        <taxon>Pseudomonadati</taxon>
        <taxon>Bacteroidota</taxon>
        <taxon>Flavobacteriia</taxon>
        <taxon>Flavobacteriales</taxon>
        <taxon>Flavobacteriaceae</taxon>
        <taxon>Zobellia</taxon>
    </lineage>
</organism>
<dbReference type="KEGG" id="zga:ZOBELLIA_3223"/>
<dbReference type="EMBL" id="FP476056">
    <property type="protein sequence ID" value="CAZ97361.1"/>
    <property type="molecule type" value="Genomic_DNA"/>
</dbReference>
<keyword evidence="2" id="KW-1185">Reference proteome</keyword>